<dbReference type="GO" id="GO:0016757">
    <property type="term" value="F:glycosyltransferase activity"/>
    <property type="evidence" value="ECO:0007669"/>
    <property type="project" value="UniProtKB-KW"/>
</dbReference>
<evidence type="ECO:0000256" key="1">
    <source>
        <dbReference type="ARBA" id="ARBA00022676"/>
    </source>
</evidence>
<reference evidence="4" key="1">
    <citation type="submission" date="2023-03" db="EMBL/GenBank/DDBJ databases">
        <title>Edaphobacter sp.</title>
        <authorList>
            <person name="Huber K.J."/>
            <person name="Papendorf J."/>
            <person name="Pilke C."/>
            <person name="Bunk B."/>
            <person name="Sproeer C."/>
            <person name="Pester M."/>
        </authorList>
    </citation>
    <scope>NUCLEOTIDE SEQUENCE</scope>
    <source>
        <strain evidence="4">DSM 109919</strain>
    </source>
</reference>
<dbReference type="SUPFAM" id="SSF53756">
    <property type="entry name" value="UDP-Glycosyltransferase/glycogen phosphorylase"/>
    <property type="match status" value="1"/>
</dbReference>
<feature type="domain" description="Glycosyl transferase family 1" evidence="3">
    <location>
        <begin position="236"/>
        <end position="405"/>
    </location>
</feature>
<evidence type="ECO:0000313" key="4">
    <source>
        <dbReference type="EMBL" id="XBH08861.1"/>
    </source>
</evidence>
<dbReference type="CDD" id="cd03801">
    <property type="entry name" value="GT4_PimA-like"/>
    <property type="match status" value="1"/>
</dbReference>
<dbReference type="PANTHER" id="PTHR12526">
    <property type="entry name" value="GLYCOSYLTRANSFERASE"/>
    <property type="match status" value="1"/>
</dbReference>
<organism evidence="4">
    <name type="scientific">Edaphobacter paludis</name>
    <dbReference type="NCBI Taxonomy" id="3035702"/>
    <lineage>
        <taxon>Bacteria</taxon>
        <taxon>Pseudomonadati</taxon>
        <taxon>Acidobacteriota</taxon>
        <taxon>Terriglobia</taxon>
        <taxon>Terriglobales</taxon>
        <taxon>Acidobacteriaceae</taxon>
        <taxon>Edaphobacter</taxon>
    </lineage>
</organism>
<proteinExistence type="predicted"/>
<evidence type="ECO:0000256" key="2">
    <source>
        <dbReference type="ARBA" id="ARBA00022679"/>
    </source>
</evidence>
<dbReference type="EC" id="2.4.-.-" evidence="4"/>
<dbReference type="EMBL" id="CP121194">
    <property type="protein sequence ID" value="XBH08861.1"/>
    <property type="molecule type" value="Genomic_DNA"/>
</dbReference>
<keyword evidence="2 4" id="KW-0808">Transferase</keyword>
<dbReference type="Gene3D" id="3.40.50.2000">
    <property type="entry name" value="Glycogen Phosphorylase B"/>
    <property type="match status" value="2"/>
</dbReference>
<dbReference type="RefSeq" id="WP_348266371.1">
    <property type="nucleotide sequence ID" value="NZ_CP121194.1"/>
</dbReference>
<gene>
    <name evidence="4" type="ORF">P4G45_10180</name>
</gene>
<keyword evidence="1 4" id="KW-0328">Glycosyltransferase</keyword>
<dbReference type="AlphaFoldDB" id="A0AAU7CUT7"/>
<dbReference type="PANTHER" id="PTHR12526:SF510">
    <property type="entry name" value="D-INOSITOL 3-PHOSPHATE GLYCOSYLTRANSFERASE"/>
    <property type="match status" value="1"/>
</dbReference>
<sequence length="434" mass="48526">MVKPLFTDVRLTKKSSPCGFLTVKAKRMTKKVKLAYLVSHPIQYQAPLLRRIAQEPDIELTVFFSSDFSVRSYKDEGFGGVGVKWDVPLLDGYHHEFLPGIRENATVGVTRPLSYGILKRLRGGKDESPFDVVWVHGYSTVNAMHGILAAKALGIPVLLRAESWLRDRERTGLKLAAKHLFFKFLKQCIDGVLPIGTLNSAYWRHYLGDDFPQYLMPYAVDNHYFQRRSQEAIPHREQLQKELNLDPSRPVILFASKLQSRKRCEDLLTAYLNLSPGPGQDPRPYLVIVGDGEERAALEKRAADSGCSSIRFCGFRNQSELPGFFDIATIFVLPSRHEPWGLIVNEVMNAGRAVIISDDVGCQPDLVTDGVEGCIFPAGNVAALTDALQRALATPETAQLMGRRGLERIQTWSYEEDIVGLRKAIAQTTGKIIA</sequence>
<protein>
    <submittedName>
        <fullName evidence="4">Glycosyltransferase family 4 protein</fullName>
        <ecNumber evidence="4">2.4.-.-</ecNumber>
    </submittedName>
</protein>
<name>A0AAU7CUT7_9BACT</name>
<accession>A0AAU7CUT7</accession>
<evidence type="ECO:0000259" key="3">
    <source>
        <dbReference type="Pfam" id="PF00534"/>
    </source>
</evidence>
<dbReference type="InterPro" id="IPR001296">
    <property type="entry name" value="Glyco_trans_1"/>
</dbReference>
<dbReference type="Pfam" id="PF00534">
    <property type="entry name" value="Glycos_transf_1"/>
    <property type="match status" value="1"/>
</dbReference>
<dbReference type="KEGG" id="epl:P4G45_10180"/>